<keyword evidence="8" id="KW-1185">Reference proteome</keyword>
<dbReference type="SUPFAM" id="SSF54427">
    <property type="entry name" value="NTF2-like"/>
    <property type="match status" value="1"/>
</dbReference>
<dbReference type="Gene3D" id="3.10.450.230">
    <property type="entry name" value="VirB8 protein"/>
    <property type="match status" value="1"/>
</dbReference>
<evidence type="ECO:0000313" key="8">
    <source>
        <dbReference type="Proteomes" id="UP000515861"/>
    </source>
</evidence>
<dbReference type="InterPro" id="IPR007430">
    <property type="entry name" value="VirB8"/>
</dbReference>
<evidence type="ECO:0000256" key="3">
    <source>
        <dbReference type="ARBA" id="ARBA00022989"/>
    </source>
</evidence>
<sequence length="223" mass="23781">MSERDEYFAAARSWADGQSSASARETRIAWRVAAGAAAVALLLAIALALLVPLKTVQPYVVTVDNRTGTVEPAFTVDSGRLTQNEAVIQAQLAGYVIARESFDSTDLSEQYRRVQLMSARPVAAAYVAEMSANNPESPLRTLSAGDTVAIKVRSVSLINDTAALVRYTATRSAAGGGAGQPANFVSAISFGFNGRALNQSDRYDNPLGFQVTRYRRDAEGIVS</sequence>
<evidence type="ECO:0000256" key="1">
    <source>
        <dbReference type="ARBA" id="ARBA00004167"/>
    </source>
</evidence>
<dbReference type="PIRSF" id="PIRSF003299">
    <property type="entry name" value="VirB8_PtlE"/>
    <property type="match status" value="1"/>
</dbReference>
<protein>
    <submittedName>
        <fullName evidence="7">Type IV secretion system protein</fullName>
    </submittedName>
</protein>
<proteinExistence type="predicted"/>
<dbReference type="KEGG" id="ssau:H8M03_06490"/>
<dbReference type="InterPro" id="IPR026264">
    <property type="entry name" value="VirB8/PtlE"/>
</dbReference>
<dbReference type="GO" id="GO:0016020">
    <property type="term" value="C:membrane"/>
    <property type="evidence" value="ECO:0007669"/>
    <property type="project" value="UniProtKB-SubCell"/>
</dbReference>
<reference evidence="7 8" key="1">
    <citation type="submission" date="2020-08" db="EMBL/GenBank/DDBJ databases">
        <title>Sphingomonas sp. sand1-3 16S ribosomal RNA gene Genome sequencing and assembly.</title>
        <authorList>
            <person name="Kang M."/>
        </authorList>
    </citation>
    <scope>NUCLEOTIDE SEQUENCE [LARGE SCALE GENOMIC DNA]</scope>
    <source>
        <strain evidence="8">sand1-3</strain>
    </source>
</reference>
<gene>
    <name evidence="7" type="ORF">H8M03_06490</name>
</gene>
<feature type="transmembrane region" description="Helical" evidence="5">
    <location>
        <begin position="28"/>
        <end position="51"/>
    </location>
</feature>
<dbReference type="InterPro" id="IPR032710">
    <property type="entry name" value="NTF2-like_dom_sf"/>
</dbReference>
<evidence type="ECO:0000259" key="6">
    <source>
        <dbReference type="Pfam" id="PF04335"/>
    </source>
</evidence>
<dbReference type="AlphaFoldDB" id="A0A7G9KZC3"/>
<dbReference type="EMBL" id="CP060697">
    <property type="protein sequence ID" value="QNM81722.1"/>
    <property type="molecule type" value="Genomic_DNA"/>
</dbReference>
<evidence type="ECO:0000256" key="2">
    <source>
        <dbReference type="ARBA" id="ARBA00022692"/>
    </source>
</evidence>
<comment type="subcellular location">
    <subcellularLocation>
        <location evidence="1">Membrane</location>
        <topology evidence="1">Single-pass membrane protein</topology>
    </subcellularLocation>
</comment>
<dbReference type="CDD" id="cd16424">
    <property type="entry name" value="VirB8"/>
    <property type="match status" value="1"/>
</dbReference>
<evidence type="ECO:0000256" key="5">
    <source>
        <dbReference type="SAM" id="Phobius"/>
    </source>
</evidence>
<dbReference type="GO" id="GO:0030255">
    <property type="term" value="P:protein secretion by the type IV secretion system"/>
    <property type="evidence" value="ECO:0007669"/>
    <property type="project" value="InterPro"/>
</dbReference>
<keyword evidence="3 5" id="KW-1133">Transmembrane helix</keyword>
<keyword evidence="4 5" id="KW-0472">Membrane</keyword>
<dbReference type="Pfam" id="PF04335">
    <property type="entry name" value="VirB8"/>
    <property type="match status" value="1"/>
</dbReference>
<feature type="domain" description="Bacterial virulence protein VirB8" evidence="6">
    <location>
        <begin position="11"/>
        <end position="219"/>
    </location>
</feature>
<keyword evidence="2 5" id="KW-0812">Transmembrane</keyword>
<name>A0A7G9KZC3_9SPHN</name>
<dbReference type="Proteomes" id="UP000515861">
    <property type="component" value="Chromosome"/>
</dbReference>
<organism evidence="7 8">
    <name type="scientific">Sphingomonas sabuli</name>
    <dbReference type="NCBI Taxonomy" id="2764186"/>
    <lineage>
        <taxon>Bacteria</taxon>
        <taxon>Pseudomonadati</taxon>
        <taxon>Pseudomonadota</taxon>
        <taxon>Alphaproteobacteria</taxon>
        <taxon>Sphingomonadales</taxon>
        <taxon>Sphingomonadaceae</taxon>
        <taxon>Sphingomonas</taxon>
    </lineage>
</organism>
<dbReference type="RefSeq" id="WP_187478678.1">
    <property type="nucleotide sequence ID" value="NZ_CP060697.1"/>
</dbReference>
<accession>A0A7G9KZC3</accession>
<evidence type="ECO:0000313" key="7">
    <source>
        <dbReference type="EMBL" id="QNM81722.1"/>
    </source>
</evidence>
<evidence type="ECO:0000256" key="4">
    <source>
        <dbReference type="ARBA" id="ARBA00023136"/>
    </source>
</evidence>